<dbReference type="PANTHER" id="PTHR31051:SF1">
    <property type="entry name" value="PROTEASOME ASSEMBLY CHAPERONE 3"/>
    <property type="match status" value="1"/>
</dbReference>
<protein>
    <recommendedName>
        <fullName evidence="3">Proteasome assembly chaperone 3</fullName>
    </recommendedName>
</protein>
<accession>A0A317T232</accession>
<proteinExistence type="predicted"/>
<organism evidence="1 2">
    <name type="scientific">Tuber magnatum</name>
    <name type="common">white Piedmont truffle</name>
    <dbReference type="NCBI Taxonomy" id="42249"/>
    <lineage>
        <taxon>Eukaryota</taxon>
        <taxon>Fungi</taxon>
        <taxon>Dikarya</taxon>
        <taxon>Ascomycota</taxon>
        <taxon>Pezizomycotina</taxon>
        <taxon>Pezizomycetes</taxon>
        <taxon>Pezizales</taxon>
        <taxon>Tuberaceae</taxon>
        <taxon>Tuber</taxon>
    </lineage>
</organism>
<dbReference type="PANTHER" id="PTHR31051">
    <property type="entry name" value="PROTEASOME ASSEMBLY CHAPERONE 3"/>
    <property type="match status" value="1"/>
</dbReference>
<name>A0A317T232_9PEZI</name>
<gene>
    <name evidence="1" type="ORF">C7212DRAFT_355766</name>
</gene>
<dbReference type="AlphaFoldDB" id="A0A317T232"/>
<dbReference type="EMBL" id="PYWC01000001">
    <property type="protein sequence ID" value="PWW80684.1"/>
    <property type="molecule type" value="Genomic_DNA"/>
</dbReference>
<sequence length="145" mass="15534">MDSVLKSPFPASTKRATSVIDGISTESTVVYLADKIMITLSQDGRLAQWFHVPLDTNSSALIGTQSAEDEDGLLPLAHLTPTTLLGGAIQSRESLGQLIAAQLASVVSMRNRDEGRMVVLGLGLKKEGLERDGFIQLIELVGRCL</sequence>
<dbReference type="OrthoDB" id="5593278at2759"/>
<dbReference type="InterPro" id="IPR053720">
    <property type="entry name" value="Psm_Assembly_Chaperone"/>
</dbReference>
<dbReference type="GO" id="GO:0043248">
    <property type="term" value="P:proteasome assembly"/>
    <property type="evidence" value="ECO:0007669"/>
    <property type="project" value="InterPro"/>
</dbReference>
<dbReference type="InterPro" id="IPR018788">
    <property type="entry name" value="Proteasome_assmbl_chp_3"/>
</dbReference>
<evidence type="ECO:0008006" key="3">
    <source>
        <dbReference type="Google" id="ProtNLM"/>
    </source>
</evidence>
<dbReference type="Proteomes" id="UP000246991">
    <property type="component" value="Unassembled WGS sequence"/>
</dbReference>
<keyword evidence="2" id="KW-1185">Reference proteome</keyword>
<dbReference type="STRING" id="42249.A0A317T232"/>
<evidence type="ECO:0000313" key="1">
    <source>
        <dbReference type="EMBL" id="PWW80684.1"/>
    </source>
</evidence>
<comment type="caution">
    <text evidence="1">The sequence shown here is derived from an EMBL/GenBank/DDBJ whole genome shotgun (WGS) entry which is preliminary data.</text>
</comment>
<evidence type="ECO:0000313" key="2">
    <source>
        <dbReference type="Proteomes" id="UP000246991"/>
    </source>
</evidence>
<reference evidence="1 2" key="1">
    <citation type="submission" date="2018-03" db="EMBL/GenBank/DDBJ databases">
        <title>Genomes of Pezizomycetes fungi and the evolution of truffles.</title>
        <authorList>
            <person name="Murat C."/>
            <person name="Payen T."/>
            <person name="Noel B."/>
            <person name="Kuo A."/>
            <person name="Martin F.M."/>
        </authorList>
    </citation>
    <scope>NUCLEOTIDE SEQUENCE [LARGE SCALE GENOMIC DNA]</scope>
    <source>
        <strain evidence="1">091103-1</strain>
    </source>
</reference>
<dbReference type="Gene3D" id="3.30.230.90">
    <property type="match status" value="1"/>
</dbReference>